<organism evidence="1">
    <name type="scientific">marine sediment metagenome</name>
    <dbReference type="NCBI Taxonomy" id="412755"/>
    <lineage>
        <taxon>unclassified sequences</taxon>
        <taxon>metagenomes</taxon>
        <taxon>ecological metagenomes</taxon>
    </lineage>
</organism>
<protein>
    <submittedName>
        <fullName evidence="1">Uncharacterized protein</fullName>
    </submittedName>
</protein>
<name>A0A0F9IHV8_9ZZZZ</name>
<reference evidence="1" key="1">
    <citation type="journal article" date="2015" name="Nature">
        <title>Complex archaea that bridge the gap between prokaryotes and eukaryotes.</title>
        <authorList>
            <person name="Spang A."/>
            <person name="Saw J.H."/>
            <person name="Jorgensen S.L."/>
            <person name="Zaremba-Niedzwiedzka K."/>
            <person name="Martijn J."/>
            <person name="Lind A.E."/>
            <person name="van Eijk R."/>
            <person name="Schleper C."/>
            <person name="Guy L."/>
            <person name="Ettema T.J."/>
        </authorList>
    </citation>
    <scope>NUCLEOTIDE SEQUENCE</scope>
</reference>
<dbReference type="EMBL" id="LAZR01012385">
    <property type="protein sequence ID" value="KKM27117.1"/>
    <property type="molecule type" value="Genomic_DNA"/>
</dbReference>
<comment type="caution">
    <text evidence="1">The sequence shown here is derived from an EMBL/GenBank/DDBJ whole genome shotgun (WGS) entry which is preliminary data.</text>
</comment>
<proteinExistence type="predicted"/>
<feature type="non-terminal residue" evidence="1">
    <location>
        <position position="1"/>
    </location>
</feature>
<accession>A0A0F9IHV8</accession>
<gene>
    <name evidence="1" type="ORF">LCGC14_1577990</name>
</gene>
<evidence type="ECO:0000313" key="1">
    <source>
        <dbReference type="EMBL" id="KKM27117.1"/>
    </source>
</evidence>
<sequence>QVVHKFSGVVNYETLKQILEKLKS</sequence>
<dbReference type="AlphaFoldDB" id="A0A0F9IHV8"/>